<protein>
    <submittedName>
        <fullName evidence="1">Uncharacterized protein</fullName>
    </submittedName>
</protein>
<gene>
    <name evidence="1" type="ORF">X975_22299</name>
</gene>
<dbReference type="Proteomes" id="UP000054359">
    <property type="component" value="Unassembled WGS sequence"/>
</dbReference>
<evidence type="ECO:0000313" key="2">
    <source>
        <dbReference type="Proteomes" id="UP000054359"/>
    </source>
</evidence>
<accession>A0A087V1B0</accession>
<proteinExistence type="predicted"/>
<feature type="non-terminal residue" evidence="1">
    <location>
        <position position="60"/>
    </location>
</feature>
<sequence>MTFLLFGSRVILEGLWREMTSFWSKLHTRLLMASKFKSWEMRKFNENTLTLQQVFPLAVW</sequence>
<keyword evidence="2" id="KW-1185">Reference proteome</keyword>
<evidence type="ECO:0000313" key="1">
    <source>
        <dbReference type="EMBL" id="KFM83399.1"/>
    </source>
</evidence>
<dbReference type="EMBL" id="KL820438">
    <property type="protein sequence ID" value="KFM83399.1"/>
    <property type="molecule type" value="Genomic_DNA"/>
</dbReference>
<dbReference type="AlphaFoldDB" id="A0A087V1B0"/>
<name>A0A087V1B0_STEMI</name>
<organism evidence="1 2">
    <name type="scientific">Stegodyphus mimosarum</name>
    <name type="common">African social velvet spider</name>
    <dbReference type="NCBI Taxonomy" id="407821"/>
    <lineage>
        <taxon>Eukaryota</taxon>
        <taxon>Metazoa</taxon>
        <taxon>Ecdysozoa</taxon>
        <taxon>Arthropoda</taxon>
        <taxon>Chelicerata</taxon>
        <taxon>Arachnida</taxon>
        <taxon>Araneae</taxon>
        <taxon>Araneomorphae</taxon>
        <taxon>Entelegynae</taxon>
        <taxon>Eresoidea</taxon>
        <taxon>Eresidae</taxon>
        <taxon>Stegodyphus</taxon>
    </lineage>
</organism>
<reference evidence="1 2" key="1">
    <citation type="submission" date="2013-11" db="EMBL/GenBank/DDBJ databases">
        <title>Genome sequencing of Stegodyphus mimosarum.</title>
        <authorList>
            <person name="Bechsgaard J."/>
        </authorList>
    </citation>
    <scope>NUCLEOTIDE SEQUENCE [LARGE SCALE GENOMIC DNA]</scope>
</reference>